<evidence type="ECO:0000259" key="6">
    <source>
        <dbReference type="PROSITE" id="PS50135"/>
    </source>
</evidence>
<organism evidence="8">
    <name type="scientific">Micromonas pusilla (strain CCMP1545)</name>
    <name type="common">Picoplanktonic green alga</name>
    <dbReference type="NCBI Taxonomy" id="564608"/>
    <lineage>
        <taxon>Eukaryota</taxon>
        <taxon>Viridiplantae</taxon>
        <taxon>Chlorophyta</taxon>
        <taxon>Mamiellophyceae</taxon>
        <taxon>Mamiellales</taxon>
        <taxon>Mamiellaceae</taxon>
        <taxon>Micromonas</taxon>
    </lineage>
</organism>
<dbReference type="SUPFAM" id="SSF57850">
    <property type="entry name" value="RING/U-box"/>
    <property type="match status" value="1"/>
</dbReference>
<dbReference type="SMART" id="SM00291">
    <property type="entry name" value="ZnF_ZZ"/>
    <property type="match status" value="1"/>
</dbReference>
<dbReference type="RefSeq" id="XP_003059675.1">
    <property type="nucleotide sequence ID" value="XM_003059629.1"/>
</dbReference>
<dbReference type="PROSITE" id="PS50135">
    <property type="entry name" value="ZF_ZZ_2"/>
    <property type="match status" value="1"/>
</dbReference>
<evidence type="ECO:0000313" key="7">
    <source>
        <dbReference type="EMBL" id="EEH55627.1"/>
    </source>
</evidence>
<protein>
    <submittedName>
        <fullName evidence="7">Predicted protein</fullName>
    </submittedName>
</protein>
<keyword evidence="3" id="KW-0862">Zinc</keyword>
<keyword evidence="1" id="KW-0479">Metal-binding</keyword>
<dbReference type="InterPro" id="IPR043145">
    <property type="entry name" value="Znf_ZZ_sf"/>
</dbReference>
<evidence type="ECO:0000256" key="4">
    <source>
        <dbReference type="PROSITE-ProRule" id="PRU00228"/>
    </source>
</evidence>
<dbReference type="InterPro" id="IPR000433">
    <property type="entry name" value="Znf_ZZ"/>
</dbReference>
<dbReference type="PANTHER" id="PTHR36792:SF5">
    <property type="entry name" value="SEL1 REPEAT PROTEIN"/>
    <property type="match status" value="1"/>
</dbReference>
<evidence type="ECO:0000313" key="8">
    <source>
        <dbReference type="Proteomes" id="UP000001876"/>
    </source>
</evidence>
<feature type="domain" description="ZZ-type" evidence="6">
    <location>
        <begin position="10"/>
        <end position="79"/>
    </location>
</feature>
<reference evidence="7 8" key="1">
    <citation type="journal article" date="2009" name="Science">
        <title>Green evolution and dynamic adaptations revealed by genomes of the marine picoeukaryotes Micromonas.</title>
        <authorList>
            <person name="Worden A.Z."/>
            <person name="Lee J.H."/>
            <person name="Mock T."/>
            <person name="Rouze P."/>
            <person name="Simmons M.P."/>
            <person name="Aerts A.L."/>
            <person name="Allen A.E."/>
            <person name="Cuvelier M.L."/>
            <person name="Derelle E."/>
            <person name="Everett M.V."/>
            <person name="Foulon E."/>
            <person name="Grimwood J."/>
            <person name="Gundlach H."/>
            <person name="Henrissat B."/>
            <person name="Napoli C."/>
            <person name="McDonald S.M."/>
            <person name="Parker M.S."/>
            <person name="Rombauts S."/>
            <person name="Salamov A."/>
            <person name="Von Dassow P."/>
            <person name="Badger J.H."/>
            <person name="Coutinho P.M."/>
            <person name="Demir E."/>
            <person name="Dubchak I."/>
            <person name="Gentemann C."/>
            <person name="Eikrem W."/>
            <person name="Gready J.E."/>
            <person name="John U."/>
            <person name="Lanier W."/>
            <person name="Lindquist E.A."/>
            <person name="Lucas S."/>
            <person name="Mayer K.F."/>
            <person name="Moreau H."/>
            <person name="Not F."/>
            <person name="Otillar R."/>
            <person name="Panaud O."/>
            <person name="Pangilinan J."/>
            <person name="Paulsen I."/>
            <person name="Piegu B."/>
            <person name="Poliakov A."/>
            <person name="Robbens S."/>
            <person name="Schmutz J."/>
            <person name="Toulza E."/>
            <person name="Wyss T."/>
            <person name="Zelensky A."/>
            <person name="Zhou K."/>
            <person name="Armbrust E.V."/>
            <person name="Bhattacharya D."/>
            <person name="Goodenough U.W."/>
            <person name="Van de Peer Y."/>
            <person name="Grigoriev I.V."/>
        </authorList>
    </citation>
    <scope>NUCLEOTIDE SEQUENCE [LARGE SCALE GENOMIC DNA]</scope>
    <source>
        <strain evidence="7 8">CCMP1545</strain>
    </source>
</reference>
<keyword evidence="2 4" id="KW-0863">Zinc-finger</keyword>
<dbReference type="EMBL" id="GG663741">
    <property type="protein sequence ID" value="EEH55627.1"/>
    <property type="molecule type" value="Genomic_DNA"/>
</dbReference>
<dbReference type="PROSITE" id="PS01357">
    <property type="entry name" value="ZF_ZZ_1"/>
    <property type="match status" value="1"/>
</dbReference>
<name>C1MWR6_MICPC</name>
<evidence type="ECO:0000256" key="2">
    <source>
        <dbReference type="ARBA" id="ARBA00022771"/>
    </source>
</evidence>
<evidence type="ECO:0000256" key="1">
    <source>
        <dbReference type="ARBA" id="ARBA00022723"/>
    </source>
</evidence>
<keyword evidence="8" id="KW-1185">Reference proteome</keyword>
<gene>
    <name evidence="7" type="ORF">MICPUCDRAFT_59226</name>
</gene>
<dbReference type="eggNOG" id="ENOG502SBS8">
    <property type="taxonomic scope" value="Eukaryota"/>
</dbReference>
<accession>C1MWR6</accession>
<dbReference type="Gene3D" id="3.30.60.90">
    <property type="match status" value="1"/>
</dbReference>
<dbReference type="Proteomes" id="UP000001876">
    <property type="component" value="Unassembled WGS sequence"/>
</dbReference>
<sequence length="158" mass="17566">MYEPCVLNKELRFSCDVCGDLPIEGKRWCCNVCEDFDVCDSCHRASQSKRDRGGAAAGADDVGAHSSDHPMQSFDSDVRYEPVHSGNLKDVMANAIERWFIDTLRNAKNGDVNQAALLAEMLATGYGCNKDAEEARYWKQVARNGGARRLEGVYDRLP</sequence>
<evidence type="ECO:0000256" key="5">
    <source>
        <dbReference type="SAM" id="MobiDB-lite"/>
    </source>
</evidence>
<proteinExistence type="predicted"/>
<feature type="region of interest" description="Disordered" evidence="5">
    <location>
        <begin position="48"/>
        <end position="71"/>
    </location>
</feature>
<dbReference type="PANTHER" id="PTHR36792">
    <property type="entry name" value="EXPRESSED PROTEIN"/>
    <property type="match status" value="1"/>
</dbReference>
<dbReference type="OMA" id="RWVCERC"/>
<dbReference type="AlphaFoldDB" id="C1MWR6"/>
<dbReference type="GO" id="GO:0008270">
    <property type="term" value="F:zinc ion binding"/>
    <property type="evidence" value="ECO:0007669"/>
    <property type="project" value="UniProtKB-KW"/>
</dbReference>
<evidence type="ECO:0000256" key="3">
    <source>
        <dbReference type="ARBA" id="ARBA00022833"/>
    </source>
</evidence>
<dbReference type="STRING" id="564608.C1MWR6"/>
<dbReference type="OrthoDB" id="2384430at2759"/>
<dbReference type="GeneID" id="9685133"/>
<dbReference type="KEGG" id="mpp:MICPUCDRAFT_59226"/>
<dbReference type="Pfam" id="PF00569">
    <property type="entry name" value="ZZ"/>
    <property type="match status" value="1"/>
</dbReference>